<evidence type="ECO:0000313" key="2">
    <source>
        <dbReference type="EMBL" id="EEH10983.1"/>
    </source>
</evidence>
<feature type="region of interest" description="Disordered" evidence="1">
    <location>
        <begin position="1"/>
        <end position="22"/>
    </location>
</feature>
<dbReference type="Proteomes" id="UP000001631">
    <property type="component" value="Unassembled WGS sequence"/>
</dbReference>
<sequence length="172" mass="19658">MVDTTPISRRRDRGRENAQKFSSGLRPIFNTSRVEPLSHYCVRELRLSNDILEKHRRKFLENIGWLRAIQMKNIPRERVLIRDPYIMGGCHAQMTGALNGFSSTIQIQHDINTIQWRASNLGNEIAMTLVLIKRESGSTALMAMELKQSEARATDQDEFLIGFGCSARARIV</sequence>
<dbReference type="HOGENOM" id="CLU_1554801_0_0_1"/>
<dbReference type="VEuPathDB" id="FungiDB:I7I50_02261"/>
<reference evidence="2" key="1">
    <citation type="submission" date="2009-02" db="EMBL/GenBank/DDBJ databases">
        <title>The Genome Sequence of Ajellomyces capsulatus strain G186AR.</title>
        <authorList>
            <consortium name="The Broad Institute Genome Sequencing Platform"/>
            <person name="Champion M."/>
            <person name="Cuomo C."/>
            <person name="Ma L.-J."/>
            <person name="Henn M.R."/>
            <person name="Sil A."/>
            <person name="Goldman B."/>
            <person name="Young S.K."/>
            <person name="Kodira C.D."/>
            <person name="Zeng Q."/>
            <person name="Koehrsen M."/>
            <person name="Alvarado L."/>
            <person name="Berlin A."/>
            <person name="Borenstein D."/>
            <person name="Chen Z."/>
            <person name="Engels R."/>
            <person name="Freedman E."/>
            <person name="Gellesch M."/>
            <person name="Goldberg J."/>
            <person name="Griggs A."/>
            <person name="Gujja S."/>
            <person name="Heiman D."/>
            <person name="Hepburn T."/>
            <person name="Howarth C."/>
            <person name="Jen D."/>
            <person name="Larson L."/>
            <person name="Lewis B."/>
            <person name="Mehta T."/>
            <person name="Park D."/>
            <person name="Pearson M."/>
            <person name="Roberts A."/>
            <person name="Saif S."/>
            <person name="Shea T."/>
            <person name="Shenoy N."/>
            <person name="Sisk P."/>
            <person name="Stolte C."/>
            <person name="Sykes S."/>
            <person name="Walk T."/>
            <person name="White J."/>
            <person name="Yandava C."/>
            <person name="Klein B."/>
            <person name="McEwen J.G."/>
            <person name="Puccia R."/>
            <person name="Goldman G.H."/>
            <person name="Felipe M.S."/>
            <person name="Nino-Vega G."/>
            <person name="San-Blas G."/>
            <person name="Taylor J."/>
            <person name="Mendoza L."/>
            <person name="Galagan J."/>
            <person name="Nusbaum C."/>
            <person name="Birren B."/>
        </authorList>
    </citation>
    <scope>NUCLEOTIDE SEQUENCE</scope>
    <source>
        <strain evidence="2">G186AR</strain>
    </source>
</reference>
<accession>C0NBE2</accession>
<dbReference type="EMBL" id="GG663363">
    <property type="protein sequence ID" value="EEH10983.1"/>
    <property type="molecule type" value="Genomic_DNA"/>
</dbReference>
<proteinExistence type="predicted"/>
<dbReference type="GeneID" id="69033455"/>
<evidence type="ECO:0000313" key="3">
    <source>
        <dbReference type="Proteomes" id="UP000001631"/>
    </source>
</evidence>
<dbReference type="RefSeq" id="XP_045291463.1">
    <property type="nucleotide sequence ID" value="XM_045427488.1"/>
</dbReference>
<organism evidence="2 3">
    <name type="scientific">Ajellomyces capsulatus (strain G186AR / H82 / ATCC MYA-2454 / RMSCC 2432)</name>
    <name type="common">Darling's disease fungus</name>
    <name type="synonym">Histoplasma capsulatum</name>
    <dbReference type="NCBI Taxonomy" id="447093"/>
    <lineage>
        <taxon>Eukaryota</taxon>
        <taxon>Fungi</taxon>
        <taxon>Dikarya</taxon>
        <taxon>Ascomycota</taxon>
        <taxon>Pezizomycotina</taxon>
        <taxon>Eurotiomycetes</taxon>
        <taxon>Eurotiomycetidae</taxon>
        <taxon>Onygenales</taxon>
        <taxon>Ajellomycetaceae</taxon>
        <taxon>Histoplasma</taxon>
    </lineage>
</organism>
<dbReference type="AlphaFoldDB" id="C0NBE2"/>
<keyword evidence="3" id="KW-1185">Reference proteome</keyword>
<name>C0NBE2_AJECG</name>
<evidence type="ECO:0000256" key="1">
    <source>
        <dbReference type="SAM" id="MobiDB-lite"/>
    </source>
</evidence>
<dbReference type="InParanoid" id="C0NBE2"/>
<protein>
    <submittedName>
        <fullName evidence="2">Uncharacterized protein</fullName>
    </submittedName>
</protein>
<gene>
    <name evidence="2" type="ORF">HCBG_00438</name>
</gene>